<reference evidence="1 2" key="1">
    <citation type="journal article" date="2012" name="BMC Genomics">
        <title>Comparative genomic analysis and phylogenetic position of Theileria equi.</title>
        <authorList>
            <person name="Kappmeyer L.S."/>
            <person name="Thiagarajan M."/>
            <person name="Herndon D.R."/>
            <person name="Ramsay J.D."/>
            <person name="Caler E."/>
            <person name="Djikeng A."/>
            <person name="Gillespie J.J."/>
            <person name="Lau A.O."/>
            <person name="Roalson E.H."/>
            <person name="Silva J.C."/>
            <person name="Silva M.G."/>
            <person name="Suarez C.E."/>
            <person name="Ueti M.W."/>
            <person name="Nene V.M."/>
            <person name="Mealey R.H."/>
            <person name="Knowles D.P."/>
            <person name="Brayton K.A."/>
        </authorList>
    </citation>
    <scope>NUCLEOTIDE SEQUENCE [LARGE SCALE GENOMIC DNA]</scope>
    <source>
        <strain evidence="1 2">WA</strain>
    </source>
</reference>
<dbReference type="Proteomes" id="UP000031512">
    <property type="component" value="Chromosome 1"/>
</dbReference>
<protein>
    <submittedName>
        <fullName evidence="1">Uncharacterized protein</fullName>
    </submittedName>
</protein>
<dbReference type="AlphaFoldDB" id="L0AYL6"/>
<proteinExistence type="predicted"/>
<dbReference type="RefSeq" id="XP_004829777.1">
    <property type="nucleotide sequence ID" value="XM_004829720.1"/>
</dbReference>
<dbReference type="EMBL" id="CP001669">
    <property type="protein sequence ID" value="AFZ80111.1"/>
    <property type="molecule type" value="Genomic_DNA"/>
</dbReference>
<keyword evidence="2" id="KW-1185">Reference proteome</keyword>
<sequence>MGVLYDRQLLRSTQTGVNSQYYGESLCAFIIERIRGESVEASSPVSFSLDFKFLLAVGHCLSYLSQCSCA</sequence>
<evidence type="ECO:0000313" key="2">
    <source>
        <dbReference type="Proteomes" id="UP000031512"/>
    </source>
</evidence>
<organism evidence="1 2">
    <name type="scientific">Theileria equi strain WA</name>
    <dbReference type="NCBI Taxonomy" id="1537102"/>
    <lineage>
        <taxon>Eukaryota</taxon>
        <taxon>Sar</taxon>
        <taxon>Alveolata</taxon>
        <taxon>Apicomplexa</taxon>
        <taxon>Aconoidasida</taxon>
        <taxon>Piroplasmida</taxon>
        <taxon>Theileriidae</taxon>
        <taxon>Theileria</taxon>
    </lineage>
</organism>
<dbReference type="KEGG" id="beq:BEWA_029620"/>
<name>L0AYL6_THEEQ</name>
<dbReference type="GeneID" id="15807020"/>
<gene>
    <name evidence="1" type="ORF">BEWA_029620</name>
</gene>
<accession>L0AYL6</accession>
<evidence type="ECO:0000313" key="1">
    <source>
        <dbReference type="EMBL" id="AFZ80111.1"/>
    </source>
</evidence>
<dbReference type="VEuPathDB" id="PiroplasmaDB:BEWA_029620"/>